<keyword evidence="1" id="KW-0812">Transmembrane</keyword>
<gene>
    <name evidence="2" type="ORF">SAMN04487959_106158</name>
</gene>
<evidence type="ECO:0000256" key="1">
    <source>
        <dbReference type="SAM" id="Phobius"/>
    </source>
</evidence>
<accession>A0A1I3BDB2</accession>
<dbReference type="Proteomes" id="UP000199040">
    <property type="component" value="Unassembled WGS sequence"/>
</dbReference>
<evidence type="ECO:0000313" key="3">
    <source>
        <dbReference type="Proteomes" id="UP000199040"/>
    </source>
</evidence>
<protein>
    <submittedName>
        <fullName evidence="2">Uncharacterized protein</fullName>
    </submittedName>
</protein>
<organism evidence="2 3">
    <name type="scientific">Modicisalibacter xianhensis</name>
    <dbReference type="NCBI Taxonomy" id="442341"/>
    <lineage>
        <taxon>Bacteria</taxon>
        <taxon>Pseudomonadati</taxon>
        <taxon>Pseudomonadota</taxon>
        <taxon>Gammaproteobacteria</taxon>
        <taxon>Oceanospirillales</taxon>
        <taxon>Halomonadaceae</taxon>
        <taxon>Modicisalibacter</taxon>
    </lineage>
</organism>
<keyword evidence="3" id="KW-1185">Reference proteome</keyword>
<dbReference type="RefSeq" id="WP_092846028.1">
    <property type="nucleotide sequence ID" value="NZ_FOPY01000006.1"/>
</dbReference>
<sequence length="166" mass="18754">MSRQDDDNARSPLLNLLIIVTLATIVVALWYLVDYYVRGSTEDIIWYPPQVPCDLHRGACQADLGVHADMRLSLGSDLQPLEPLEIDVHLHGIEAEQVVVEFVGRNMNMGLNRYILDDMGNGHFRGLGQFGVCSEDLMPWRAQVMIETADGRKGSWFDVDIRRRAS</sequence>
<evidence type="ECO:0000313" key="2">
    <source>
        <dbReference type="EMBL" id="SFH60274.1"/>
    </source>
</evidence>
<dbReference type="STRING" id="442341.SAMN04487959_106158"/>
<name>A0A1I3BDB2_9GAMM</name>
<keyword evidence="1" id="KW-0472">Membrane</keyword>
<reference evidence="2 3" key="1">
    <citation type="submission" date="2016-10" db="EMBL/GenBank/DDBJ databases">
        <authorList>
            <person name="de Groot N.N."/>
        </authorList>
    </citation>
    <scope>NUCLEOTIDE SEQUENCE [LARGE SCALE GENOMIC DNA]</scope>
    <source>
        <strain evidence="2 3">CGMCC 1.6848</strain>
    </source>
</reference>
<proteinExistence type="predicted"/>
<feature type="transmembrane region" description="Helical" evidence="1">
    <location>
        <begin position="12"/>
        <end position="33"/>
    </location>
</feature>
<dbReference type="AlphaFoldDB" id="A0A1I3BDB2"/>
<keyword evidence="1" id="KW-1133">Transmembrane helix</keyword>
<dbReference type="EMBL" id="FOPY01000006">
    <property type="protein sequence ID" value="SFH60274.1"/>
    <property type="molecule type" value="Genomic_DNA"/>
</dbReference>